<proteinExistence type="inferred from homology"/>
<evidence type="ECO:0000256" key="2">
    <source>
        <dbReference type="ARBA" id="ARBA00022692"/>
    </source>
</evidence>
<dbReference type="GO" id="GO:0005886">
    <property type="term" value="C:plasma membrane"/>
    <property type="evidence" value="ECO:0007669"/>
    <property type="project" value="TreeGrafter"/>
</dbReference>
<dbReference type="Proteomes" id="UP000606786">
    <property type="component" value="Unassembled WGS sequence"/>
</dbReference>
<protein>
    <submittedName>
        <fullName evidence="7">(Mediterranean fruit fly) hypothetical protein</fullName>
    </submittedName>
</protein>
<evidence type="ECO:0000256" key="6">
    <source>
        <dbReference type="SAM" id="Phobius"/>
    </source>
</evidence>
<organism evidence="7 8">
    <name type="scientific">Ceratitis capitata</name>
    <name type="common">Mediterranean fruit fly</name>
    <name type="synonym">Tephritis capitata</name>
    <dbReference type="NCBI Taxonomy" id="7213"/>
    <lineage>
        <taxon>Eukaryota</taxon>
        <taxon>Metazoa</taxon>
        <taxon>Ecdysozoa</taxon>
        <taxon>Arthropoda</taxon>
        <taxon>Hexapoda</taxon>
        <taxon>Insecta</taxon>
        <taxon>Pterygota</taxon>
        <taxon>Neoptera</taxon>
        <taxon>Endopterygota</taxon>
        <taxon>Diptera</taxon>
        <taxon>Brachycera</taxon>
        <taxon>Muscomorpha</taxon>
        <taxon>Tephritoidea</taxon>
        <taxon>Tephritidae</taxon>
        <taxon>Ceratitis</taxon>
        <taxon>Ceratitis</taxon>
    </lineage>
</organism>
<dbReference type="Gene3D" id="1.20.1080.10">
    <property type="entry name" value="Glycerol uptake facilitator protein"/>
    <property type="match status" value="1"/>
</dbReference>
<dbReference type="PANTHER" id="PTHR19139">
    <property type="entry name" value="AQUAPORIN TRANSPORTER"/>
    <property type="match status" value="1"/>
</dbReference>
<keyword evidence="8" id="KW-1185">Reference proteome</keyword>
<evidence type="ECO:0000256" key="3">
    <source>
        <dbReference type="ARBA" id="ARBA00022989"/>
    </source>
</evidence>
<feature type="transmembrane region" description="Helical" evidence="6">
    <location>
        <begin position="80"/>
        <end position="100"/>
    </location>
</feature>
<dbReference type="PANTHER" id="PTHR19139:SF270">
    <property type="entry name" value="ENTOMOGLYCEROPORIN 1-RELATED"/>
    <property type="match status" value="1"/>
</dbReference>
<name>A0A811VDP1_CERCA</name>
<dbReference type="AlphaFoldDB" id="A0A811VDP1"/>
<keyword evidence="3 6" id="KW-1133">Transmembrane helix</keyword>
<keyword evidence="2 5" id="KW-0812">Transmembrane</keyword>
<dbReference type="PRINTS" id="PR00783">
    <property type="entry name" value="MINTRINSICP"/>
</dbReference>
<evidence type="ECO:0000256" key="4">
    <source>
        <dbReference type="ARBA" id="ARBA00023136"/>
    </source>
</evidence>
<dbReference type="EMBL" id="CAJHJT010000056">
    <property type="protein sequence ID" value="CAD7013124.1"/>
    <property type="molecule type" value="Genomic_DNA"/>
</dbReference>
<keyword evidence="5" id="KW-0813">Transport</keyword>
<comment type="caution">
    <text evidence="7">The sequence shown here is derived from an EMBL/GenBank/DDBJ whole genome shotgun (WGS) entry which is preliminary data.</text>
</comment>
<evidence type="ECO:0000313" key="8">
    <source>
        <dbReference type="Proteomes" id="UP000606786"/>
    </source>
</evidence>
<feature type="transmembrane region" description="Helical" evidence="6">
    <location>
        <begin position="153"/>
        <end position="170"/>
    </location>
</feature>
<sequence length="245" mass="27066">MATKFITIMRYLGEFSGSALLVALTCLGCADGSEMPKLQYGLVVMIIIHCFGFVSGGHANPCITLACYMMRYISMKMAMIYMAAQFLGALTGFFLLTAMLPSDAISNDLCLMKPNGSLSWDQTFVIESVLTTTLIFGWCALWDARNSSYLDSVSLRIGFLVAACTLAGVSTEEFIIFTYVDVRHILFIYIGSMDWCLYESRNCTNTRSIPSETRRYGPLLGQSVFVGPFGTCTMEAVIFLAQLLQ</sequence>
<dbReference type="InterPro" id="IPR034294">
    <property type="entry name" value="Aquaporin_transptr"/>
</dbReference>
<dbReference type="GO" id="GO:0015267">
    <property type="term" value="F:channel activity"/>
    <property type="evidence" value="ECO:0007669"/>
    <property type="project" value="InterPro"/>
</dbReference>
<reference evidence="7" key="1">
    <citation type="submission" date="2020-11" db="EMBL/GenBank/DDBJ databases">
        <authorList>
            <person name="Whitehead M."/>
        </authorList>
    </citation>
    <scope>NUCLEOTIDE SEQUENCE</scope>
    <source>
        <strain evidence="7">EGII</strain>
    </source>
</reference>
<comment type="subcellular location">
    <subcellularLocation>
        <location evidence="1">Membrane</location>
        <topology evidence="1">Multi-pass membrane protein</topology>
    </subcellularLocation>
</comment>
<feature type="transmembrane region" description="Helical" evidence="6">
    <location>
        <begin position="120"/>
        <end position="141"/>
    </location>
</feature>
<feature type="transmembrane region" description="Helical" evidence="6">
    <location>
        <begin position="219"/>
        <end position="244"/>
    </location>
</feature>
<evidence type="ECO:0000256" key="5">
    <source>
        <dbReference type="RuleBase" id="RU000477"/>
    </source>
</evidence>
<gene>
    <name evidence="7" type="ORF">CCAP1982_LOCUS21196</name>
</gene>
<dbReference type="OrthoDB" id="3222at2759"/>
<accession>A0A811VDP1</accession>
<feature type="transmembrane region" description="Helical" evidence="6">
    <location>
        <begin position="42"/>
        <end position="68"/>
    </location>
</feature>
<dbReference type="InterPro" id="IPR023271">
    <property type="entry name" value="Aquaporin-like"/>
</dbReference>
<dbReference type="Pfam" id="PF00230">
    <property type="entry name" value="MIP"/>
    <property type="match status" value="1"/>
</dbReference>
<keyword evidence="4 6" id="KW-0472">Membrane</keyword>
<dbReference type="InterPro" id="IPR000425">
    <property type="entry name" value="MIP"/>
</dbReference>
<dbReference type="SUPFAM" id="SSF81338">
    <property type="entry name" value="Aquaporin-like"/>
    <property type="match status" value="1"/>
</dbReference>
<evidence type="ECO:0000256" key="1">
    <source>
        <dbReference type="ARBA" id="ARBA00004141"/>
    </source>
</evidence>
<evidence type="ECO:0000313" key="7">
    <source>
        <dbReference type="EMBL" id="CAD7013124.1"/>
    </source>
</evidence>
<comment type="similarity">
    <text evidence="5">Belongs to the MIP/aquaporin (TC 1.A.8) family.</text>
</comment>